<evidence type="ECO:0000256" key="2">
    <source>
        <dbReference type="SAM" id="SignalP"/>
    </source>
</evidence>
<dbReference type="InterPro" id="IPR041624">
    <property type="entry name" value="RGI_lyase"/>
</dbReference>
<feature type="signal peptide" evidence="2">
    <location>
        <begin position="1"/>
        <end position="19"/>
    </location>
</feature>
<feature type="domain" description="Rhamnogalacturonan lyase family 11 C-terminal" evidence="4">
    <location>
        <begin position="636"/>
        <end position="720"/>
    </location>
</feature>
<accession>A0A9R1C8U2</accession>
<keyword evidence="6" id="KW-1185">Reference proteome</keyword>
<evidence type="ECO:0000256" key="1">
    <source>
        <dbReference type="SAM" id="MobiDB-lite"/>
    </source>
</evidence>
<dbReference type="InterPro" id="IPR034641">
    <property type="entry name" value="RGL11"/>
</dbReference>
<dbReference type="CDD" id="cd10318">
    <property type="entry name" value="RGL11"/>
    <property type="match status" value="1"/>
</dbReference>
<feature type="compositionally biased region" description="Basic and acidic residues" evidence="1">
    <location>
        <begin position="577"/>
        <end position="615"/>
    </location>
</feature>
<evidence type="ECO:0000259" key="4">
    <source>
        <dbReference type="Pfam" id="PF21348"/>
    </source>
</evidence>
<evidence type="ECO:0000259" key="3">
    <source>
        <dbReference type="Pfam" id="PF18370"/>
    </source>
</evidence>
<feature type="region of interest" description="Disordered" evidence="1">
    <location>
        <begin position="572"/>
        <end position="615"/>
    </location>
</feature>
<feature type="domain" description="Rhamnogalacturonan lyase family 11 C-terminal" evidence="4">
    <location>
        <begin position="120"/>
        <end position="373"/>
    </location>
</feature>
<dbReference type="RefSeq" id="WP_281069610.1">
    <property type="nucleotide sequence ID" value="NZ_BPTU01000003.1"/>
</dbReference>
<feature type="domain" description="Rhamnogalacturonan lyase family 11 C-terminal" evidence="4">
    <location>
        <begin position="391"/>
        <end position="559"/>
    </location>
</feature>
<dbReference type="InterPro" id="IPR013783">
    <property type="entry name" value="Ig-like_fold"/>
</dbReference>
<dbReference type="Gene3D" id="2.60.40.10">
    <property type="entry name" value="Immunoglobulins"/>
    <property type="match status" value="1"/>
</dbReference>
<proteinExistence type="predicted"/>
<protein>
    <submittedName>
        <fullName evidence="5">Rhamnogalacturonan endolyase YesW</fullName>
    </submittedName>
</protein>
<dbReference type="EMBL" id="BPUB01000001">
    <property type="protein sequence ID" value="GJG58141.1"/>
    <property type="molecule type" value="Genomic_DNA"/>
</dbReference>
<feature type="domain" description="Rhamnogalacturonan I lyase beta-sheet" evidence="3">
    <location>
        <begin position="24"/>
        <end position="107"/>
    </location>
</feature>
<reference evidence="5" key="1">
    <citation type="journal article" date="2022" name="Int. J. Syst. Evol. Microbiol.">
        <title>Prevotella lacticifex sp. nov., isolated from the rumen of cows.</title>
        <authorList>
            <person name="Shinkai T."/>
            <person name="Ikeyama N."/>
            <person name="Kumagai M."/>
            <person name="Ohmori H."/>
            <person name="Sakamoto M."/>
            <person name="Ohkuma M."/>
            <person name="Mitsumori M."/>
        </authorList>
    </citation>
    <scope>NUCLEOTIDE SEQUENCE</scope>
    <source>
        <strain evidence="5">R5076</strain>
    </source>
</reference>
<sequence length="722" mass="79548">MRKLVFAAVAAASVLTAVAQVSPMENLDRGLVVAKGQEPGTYFASWRLLPTDAPSTAFTILRDGKPYINNVTGATSAVVKGAADSRWQVAAVVDGKVLSTSKAVLPWAMPYLKYHLMKPAAGPDYDYTINDCSVGDVDGDGQYELIVKWEPTNARDNSQGGMTGPVVLDCYKFDMEAPAREPRRLWNINLGPNIRAGAHYTQFLVYDFDGDGRAELMCKTAPGSRDGRGRYVNEASDDPVIRTADNHRDWRNSQGRVNGGQEYLTVFSGTDGSAVSTIFYNPNRNTGLGGDAEGTFVWGDAGHGLEDNGSYGNRGERYLAAVAYLGGRDARPSAVFTRGYYSYAFAWAVDYDGRRLKTRWLNESRDGQQYAVTDSLGHRSVYTAAAPTSGEGSGTLFANGNHNLSVADVDGDGRDEVLWGSAALDDDGRMLYATGFGHGDAIHLAKLDPQRPGLEVFDVHEERGTYAWDVHDAATGEILLKGGPAGIDNGRGMAAQIDSRQHAYSFWSAGDPTVRSAADGSEQDDARLPINFRIYWDGDAQDELLDGVNIRKWEKGHTSMLGIFGTINKPDPETAEWGDRPWRREPMHRGSEADDRRKPAAQTNDRRKAVKHEPRFFGERSFQRPTVSFAGYGTPTSNNWTKNNPCLQADLFGDWREEVIYRDAADPTAVYIYTSQIPTGLRYPTLMSDHTYRMGIAWQNVGYNQPPHVGVFLPDEMRKYNK</sequence>
<gene>
    <name evidence="5" type="primary">yesW</name>
    <name evidence="5" type="ORF">PRLR5076_09920</name>
</gene>
<dbReference type="AlphaFoldDB" id="A0A9R1C8U2"/>
<dbReference type="Pfam" id="PF18370">
    <property type="entry name" value="RGI_lyase"/>
    <property type="match status" value="1"/>
</dbReference>
<dbReference type="PANTHER" id="PTHR43118">
    <property type="entry name" value="RHAMNOGALACTURONAN LYASE (EUROFUNG)"/>
    <property type="match status" value="1"/>
</dbReference>
<comment type="caution">
    <text evidence="5">The sequence shown here is derived from an EMBL/GenBank/DDBJ whole genome shotgun (WGS) entry which is preliminary data.</text>
</comment>
<name>A0A9R1C8U2_9BACT</name>
<keyword evidence="2" id="KW-0732">Signal</keyword>
<dbReference type="Proteomes" id="UP000825483">
    <property type="component" value="Unassembled WGS sequence"/>
</dbReference>
<dbReference type="GeneID" id="83883182"/>
<dbReference type="SUPFAM" id="SSF69318">
    <property type="entry name" value="Integrin alpha N-terminal domain"/>
    <property type="match status" value="1"/>
</dbReference>
<feature type="chain" id="PRO_5040272785" evidence="2">
    <location>
        <begin position="20"/>
        <end position="722"/>
    </location>
</feature>
<organism evidence="5 6">
    <name type="scientific">Prevotella lacticifex</name>
    <dbReference type="NCBI Taxonomy" id="2854755"/>
    <lineage>
        <taxon>Bacteria</taxon>
        <taxon>Pseudomonadati</taxon>
        <taxon>Bacteroidota</taxon>
        <taxon>Bacteroidia</taxon>
        <taxon>Bacteroidales</taxon>
        <taxon>Prevotellaceae</taxon>
        <taxon>Prevotella</taxon>
    </lineage>
</organism>
<evidence type="ECO:0000313" key="6">
    <source>
        <dbReference type="Proteomes" id="UP000825483"/>
    </source>
</evidence>
<dbReference type="InterPro" id="IPR028994">
    <property type="entry name" value="Integrin_alpha_N"/>
</dbReference>
<dbReference type="InterPro" id="IPR049366">
    <property type="entry name" value="RGL11_C"/>
</dbReference>
<evidence type="ECO:0000313" key="5">
    <source>
        <dbReference type="EMBL" id="GJG58141.1"/>
    </source>
</evidence>
<dbReference type="PANTHER" id="PTHR43118:SF1">
    <property type="entry name" value="RHAMNOGALACTURONAN LYASE (EUROFUNG)"/>
    <property type="match status" value="1"/>
</dbReference>
<dbReference type="Pfam" id="PF21348">
    <property type="entry name" value="RGL11_C"/>
    <property type="match status" value="3"/>
</dbReference>